<name>A0A183HJG8_9BILA</name>
<keyword evidence="1" id="KW-0472">Membrane</keyword>
<keyword evidence="1" id="KW-1133">Transmembrane helix</keyword>
<organism evidence="4">
    <name type="scientific">Onchocerca flexuosa</name>
    <dbReference type="NCBI Taxonomy" id="387005"/>
    <lineage>
        <taxon>Eukaryota</taxon>
        <taxon>Metazoa</taxon>
        <taxon>Ecdysozoa</taxon>
        <taxon>Nematoda</taxon>
        <taxon>Chromadorea</taxon>
        <taxon>Rhabditida</taxon>
        <taxon>Spirurina</taxon>
        <taxon>Spiruromorpha</taxon>
        <taxon>Filarioidea</taxon>
        <taxon>Onchocercidae</taxon>
        <taxon>Onchocerca</taxon>
    </lineage>
</organism>
<reference evidence="4" key="1">
    <citation type="submission" date="2016-06" db="UniProtKB">
        <authorList>
            <consortium name="WormBaseParasite"/>
        </authorList>
    </citation>
    <scope>IDENTIFICATION</scope>
</reference>
<dbReference type="AlphaFoldDB" id="A0A183HJG8"/>
<protein>
    <submittedName>
        <fullName evidence="2 4">Uncharacterized protein</fullName>
    </submittedName>
</protein>
<proteinExistence type="predicted"/>
<evidence type="ECO:0000256" key="1">
    <source>
        <dbReference type="SAM" id="Phobius"/>
    </source>
</evidence>
<gene>
    <name evidence="2" type="ORF">OFLC_LOCUS7631</name>
</gene>
<accession>A0A183HJG8</accession>
<dbReference type="WBParaSite" id="OFLC_0000762901-mRNA-1">
    <property type="protein sequence ID" value="OFLC_0000762901-mRNA-1"/>
    <property type="gene ID" value="OFLC_0000762901"/>
</dbReference>
<dbReference type="EMBL" id="UZAJ01008092">
    <property type="protein sequence ID" value="VDO51954.1"/>
    <property type="molecule type" value="Genomic_DNA"/>
</dbReference>
<evidence type="ECO:0000313" key="4">
    <source>
        <dbReference type="WBParaSite" id="OFLC_0000762901-mRNA-1"/>
    </source>
</evidence>
<dbReference type="Proteomes" id="UP000267606">
    <property type="component" value="Unassembled WGS sequence"/>
</dbReference>
<reference evidence="2 3" key="2">
    <citation type="submission" date="2018-11" db="EMBL/GenBank/DDBJ databases">
        <authorList>
            <consortium name="Pathogen Informatics"/>
        </authorList>
    </citation>
    <scope>NUCLEOTIDE SEQUENCE [LARGE SCALE GENOMIC DNA]</scope>
</reference>
<keyword evidence="1" id="KW-0812">Transmembrane</keyword>
<feature type="transmembrane region" description="Helical" evidence="1">
    <location>
        <begin position="24"/>
        <end position="42"/>
    </location>
</feature>
<keyword evidence="3" id="KW-1185">Reference proteome</keyword>
<sequence length="59" mass="7207">MLEIVNHFICMTSNFLFINQKRSMIYLLKILFIFAISPLRFLSIEYRSFMSTYYNLRTL</sequence>
<evidence type="ECO:0000313" key="3">
    <source>
        <dbReference type="Proteomes" id="UP000267606"/>
    </source>
</evidence>
<evidence type="ECO:0000313" key="2">
    <source>
        <dbReference type="EMBL" id="VDO51954.1"/>
    </source>
</evidence>